<comment type="caution">
    <text evidence="3">The sequence shown here is derived from an EMBL/GenBank/DDBJ whole genome shotgun (WGS) entry which is preliminary data.</text>
</comment>
<proteinExistence type="predicted"/>
<keyword evidence="4" id="KW-1185">Reference proteome</keyword>
<feature type="chain" id="PRO_5045989194" evidence="2">
    <location>
        <begin position="21"/>
        <end position="223"/>
    </location>
</feature>
<accession>A0ABR6BW98</accession>
<dbReference type="Proteomes" id="UP000517916">
    <property type="component" value="Unassembled WGS sequence"/>
</dbReference>
<feature type="compositionally biased region" description="Low complexity" evidence="1">
    <location>
        <begin position="122"/>
        <end position="166"/>
    </location>
</feature>
<evidence type="ECO:0000313" key="3">
    <source>
        <dbReference type="EMBL" id="MBA8931189.1"/>
    </source>
</evidence>
<evidence type="ECO:0000313" key="4">
    <source>
        <dbReference type="Proteomes" id="UP000517916"/>
    </source>
</evidence>
<sequence length="223" mass="22122">MNSKLRLLPAVLGVSAAVLLTGCGAGQITQTSTQVAGVNGANGTVGTLAVRDAQLAFPVNANRYYSRGDNAPLIITIANSGELGDELKAVTSPQFASATISGTTAIAARNSVVAGKDLDDNPAPTATTVPSSSAATPTSASGSPSATTTTGTSTTGASATGSSAPTTKLPVGKIRIVLTGLKLDKLTPGQTVDVRFTFAVSGELTLRLPIGASADPRPEGKEG</sequence>
<evidence type="ECO:0000256" key="2">
    <source>
        <dbReference type="SAM" id="SignalP"/>
    </source>
</evidence>
<evidence type="ECO:0000256" key="1">
    <source>
        <dbReference type="SAM" id="MobiDB-lite"/>
    </source>
</evidence>
<feature type="region of interest" description="Disordered" evidence="1">
    <location>
        <begin position="117"/>
        <end position="166"/>
    </location>
</feature>
<gene>
    <name evidence="3" type="ORF">BC739_008436</name>
</gene>
<protein>
    <submittedName>
        <fullName evidence="3">Copper(I)-binding protein</fullName>
    </submittedName>
</protein>
<dbReference type="RefSeq" id="WP_025354084.1">
    <property type="nucleotide sequence ID" value="NZ_BAAABQ010000097.1"/>
</dbReference>
<dbReference type="InterPro" id="IPR036182">
    <property type="entry name" value="PCuAC_sf"/>
</dbReference>
<keyword evidence="2" id="KW-0732">Signal</keyword>
<organism evidence="3 4">
    <name type="scientific">Kutzneria viridogrisea</name>
    <dbReference type="NCBI Taxonomy" id="47990"/>
    <lineage>
        <taxon>Bacteria</taxon>
        <taxon>Bacillati</taxon>
        <taxon>Actinomycetota</taxon>
        <taxon>Actinomycetes</taxon>
        <taxon>Pseudonocardiales</taxon>
        <taxon>Pseudonocardiaceae</taxon>
        <taxon>Kutzneria</taxon>
    </lineage>
</organism>
<dbReference type="Gene3D" id="2.60.40.1890">
    <property type="entry name" value="PCu(A)C copper chaperone"/>
    <property type="match status" value="1"/>
</dbReference>
<reference evidence="3 4" key="1">
    <citation type="submission" date="2020-08" db="EMBL/GenBank/DDBJ databases">
        <title>Genomic Encyclopedia of Archaeal and Bacterial Type Strains, Phase II (KMG-II): from individual species to whole genera.</title>
        <authorList>
            <person name="Goeker M."/>
        </authorList>
    </citation>
    <scope>NUCLEOTIDE SEQUENCE [LARGE SCALE GENOMIC DNA]</scope>
    <source>
        <strain evidence="3 4">DSM 43850</strain>
    </source>
</reference>
<feature type="signal peptide" evidence="2">
    <location>
        <begin position="1"/>
        <end position="20"/>
    </location>
</feature>
<name>A0ABR6BW98_9PSEU</name>
<dbReference type="PROSITE" id="PS51257">
    <property type="entry name" value="PROKAR_LIPOPROTEIN"/>
    <property type="match status" value="1"/>
</dbReference>
<dbReference type="EMBL" id="JACJID010000008">
    <property type="protein sequence ID" value="MBA8931189.1"/>
    <property type="molecule type" value="Genomic_DNA"/>
</dbReference>